<protein>
    <submittedName>
        <fullName evidence="2">DUF2165 domain-containing protein</fullName>
    </submittedName>
</protein>
<comment type="caution">
    <text evidence="2">The sequence shown here is derived from an EMBL/GenBank/DDBJ whole genome shotgun (WGS) entry which is preliminary data.</text>
</comment>
<name>A0ABX0MA55_9BURK</name>
<sequence length="161" mass="16744">MSASTSIWLFQSVHALGLSAWLSIAVINNLQAFAGSAGAVGATLSMAPLKQAPEIATPLLARAIASPLPARFAMLIVLALQIAAAGAGWTGAYALAVGGDLALARPALNLALSSFAAFLFAMHLGGMWFAYWIRQEGLQLTHIALLVWSVAAFLLFNLPLA</sequence>
<keyword evidence="1" id="KW-1133">Transmembrane helix</keyword>
<evidence type="ECO:0000313" key="3">
    <source>
        <dbReference type="Proteomes" id="UP000819052"/>
    </source>
</evidence>
<dbReference type="Pfam" id="PF09933">
    <property type="entry name" value="DUF2165"/>
    <property type="match status" value="1"/>
</dbReference>
<keyword evidence="1" id="KW-0812">Transmembrane</keyword>
<keyword evidence="1" id="KW-0472">Membrane</keyword>
<evidence type="ECO:0000256" key="1">
    <source>
        <dbReference type="SAM" id="Phobius"/>
    </source>
</evidence>
<feature type="transmembrane region" description="Helical" evidence="1">
    <location>
        <begin position="140"/>
        <end position="160"/>
    </location>
</feature>
<dbReference type="RefSeq" id="WP_167076297.1">
    <property type="nucleotide sequence ID" value="NZ_VVIW01000004.1"/>
</dbReference>
<evidence type="ECO:0000313" key="2">
    <source>
        <dbReference type="EMBL" id="NHZ40489.1"/>
    </source>
</evidence>
<keyword evidence="3" id="KW-1185">Reference proteome</keyword>
<feature type="transmembrane region" description="Helical" evidence="1">
    <location>
        <begin position="110"/>
        <end position="133"/>
    </location>
</feature>
<dbReference type="InterPro" id="IPR018681">
    <property type="entry name" value="DUF2165_transmembrane"/>
</dbReference>
<dbReference type="EMBL" id="VVIW01000004">
    <property type="protein sequence ID" value="NHZ40489.1"/>
    <property type="molecule type" value="Genomic_DNA"/>
</dbReference>
<proteinExistence type="predicted"/>
<accession>A0ABX0MA55</accession>
<organism evidence="2 3">
    <name type="scientific">Massilia aquatica</name>
    <dbReference type="NCBI Taxonomy" id="2609000"/>
    <lineage>
        <taxon>Bacteria</taxon>
        <taxon>Pseudomonadati</taxon>
        <taxon>Pseudomonadota</taxon>
        <taxon>Betaproteobacteria</taxon>
        <taxon>Burkholderiales</taxon>
        <taxon>Oxalobacteraceae</taxon>
        <taxon>Telluria group</taxon>
        <taxon>Massilia</taxon>
    </lineage>
</organism>
<gene>
    <name evidence="2" type="ORF">F1609_10015</name>
</gene>
<feature type="transmembrane region" description="Helical" evidence="1">
    <location>
        <begin position="70"/>
        <end position="90"/>
    </location>
</feature>
<dbReference type="Proteomes" id="UP000819052">
    <property type="component" value="Unassembled WGS sequence"/>
</dbReference>
<reference evidence="2 3" key="1">
    <citation type="submission" date="2019-09" db="EMBL/GenBank/DDBJ databases">
        <title>Taxonomy of Antarctic Massilia spp.: description of Massilia rubra sp. nov., Massilia aquatica sp. nov., Massilia mucilaginosa sp. nov., Massilia frigida sp. nov. isolated from streams, lakes and regoliths.</title>
        <authorList>
            <person name="Holochova P."/>
            <person name="Sedlacek I."/>
            <person name="Kralova S."/>
            <person name="Maslanova I."/>
            <person name="Busse H.-J."/>
            <person name="Stankova E."/>
            <person name="Vrbovska V."/>
            <person name="Kovarovic V."/>
            <person name="Bartak M."/>
            <person name="Svec P."/>
            <person name="Pantucek R."/>
        </authorList>
    </citation>
    <scope>NUCLEOTIDE SEQUENCE [LARGE SCALE GENOMIC DNA]</scope>
    <source>
        <strain evidence="2 3">CCM 8693</strain>
    </source>
</reference>